<dbReference type="InterPro" id="IPR041375">
    <property type="entry name" value="VapC45_PIN-like"/>
</dbReference>
<dbReference type="RefSeq" id="WP_098511453.1">
    <property type="nucleotide sequence ID" value="NZ_JBIAKZ010000011.1"/>
</dbReference>
<proteinExistence type="predicted"/>
<comment type="caution">
    <text evidence="2">The sequence shown here is derived from an EMBL/GenBank/DDBJ whole genome shotgun (WGS) entry which is preliminary data.</text>
</comment>
<feature type="domain" description="VapC45 PIN like" evidence="1">
    <location>
        <begin position="4"/>
        <end position="84"/>
    </location>
</feature>
<dbReference type="EMBL" id="PDJK01000002">
    <property type="protein sequence ID" value="PFG47509.1"/>
    <property type="molecule type" value="Genomic_DNA"/>
</dbReference>
<sequence length="128" mass="15010">MPHEFFLDRGLGRRLAEELTMRGWTVHRAAEHFPDDAQHVADEDWLAYGLTRGWSPLCKDGRIKGRDIERTPLQTYNGVLFYLDNQKLRVVEMVQRFERHREAIHRAVVRGGPRAYAVGVRELRSTWP</sequence>
<evidence type="ECO:0000313" key="3">
    <source>
        <dbReference type="Proteomes" id="UP000243542"/>
    </source>
</evidence>
<accession>A0A2A9FAQ2</accession>
<evidence type="ECO:0000313" key="2">
    <source>
        <dbReference type="EMBL" id="PFG47509.1"/>
    </source>
</evidence>
<reference evidence="2 3" key="1">
    <citation type="submission" date="2017-10" db="EMBL/GenBank/DDBJ databases">
        <title>Sequencing the genomes of 1000 actinobacteria strains.</title>
        <authorList>
            <person name="Klenk H.-P."/>
        </authorList>
    </citation>
    <scope>NUCLEOTIDE SEQUENCE [LARGE SCALE GENOMIC DNA]</scope>
    <source>
        <strain evidence="2 3">DSM 46092</strain>
    </source>
</reference>
<dbReference type="Proteomes" id="UP000243542">
    <property type="component" value="Unassembled WGS sequence"/>
</dbReference>
<protein>
    <recommendedName>
        <fullName evidence="1">VapC45 PIN like domain-containing protein</fullName>
    </recommendedName>
</protein>
<name>A0A2A9FAQ2_9PSEU</name>
<dbReference type="AlphaFoldDB" id="A0A2A9FAQ2"/>
<organism evidence="2 3">
    <name type="scientific">Amycolatopsis sulphurea</name>
    <dbReference type="NCBI Taxonomy" id="76022"/>
    <lineage>
        <taxon>Bacteria</taxon>
        <taxon>Bacillati</taxon>
        <taxon>Actinomycetota</taxon>
        <taxon>Actinomycetes</taxon>
        <taxon>Pseudonocardiales</taxon>
        <taxon>Pseudonocardiaceae</taxon>
        <taxon>Amycolatopsis</taxon>
    </lineage>
</organism>
<gene>
    <name evidence="2" type="ORF">ATK36_2554</name>
</gene>
<dbReference type="Pfam" id="PF18478">
    <property type="entry name" value="PIN_10"/>
    <property type="match status" value="1"/>
</dbReference>
<evidence type="ECO:0000259" key="1">
    <source>
        <dbReference type="Pfam" id="PF18478"/>
    </source>
</evidence>
<keyword evidence="3" id="KW-1185">Reference proteome</keyword>